<organism evidence="2 3">
    <name type="scientific">Actinomadura harenae</name>
    <dbReference type="NCBI Taxonomy" id="2483351"/>
    <lineage>
        <taxon>Bacteria</taxon>
        <taxon>Bacillati</taxon>
        <taxon>Actinomycetota</taxon>
        <taxon>Actinomycetes</taxon>
        <taxon>Streptosporangiales</taxon>
        <taxon>Thermomonosporaceae</taxon>
        <taxon>Actinomadura</taxon>
    </lineage>
</organism>
<dbReference type="EMBL" id="RFFG01000003">
    <property type="protein sequence ID" value="RMI47360.1"/>
    <property type="molecule type" value="Genomic_DNA"/>
</dbReference>
<dbReference type="Proteomes" id="UP000282674">
    <property type="component" value="Unassembled WGS sequence"/>
</dbReference>
<reference evidence="2 3" key="1">
    <citation type="submission" date="2018-10" db="EMBL/GenBank/DDBJ databases">
        <title>Isolation from soil.</title>
        <authorList>
            <person name="Hu J."/>
        </authorList>
    </citation>
    <scope>NUCLEOTIDE SEQUENCE [LARGE SCALE GENOMIC DNA]</scope>
    <source>
        <strain evidence="2 3">NEAU-Ht49</strain>
    </source>
</reference>
<protein>
    <submittedName>
        <fullName evidence="2">Uncharacterized protein</fullName>
    </submittedName>
</protein>
<accession>A0A3M2MED3</accession>
<evidence type="ECO:0000256" key="1">
    <source>
        <dbReference type="SAM" id="SignalP"/>
    </source>
</evidence>
<evidence type="ECO:0000313" key="2">
    <source>
        <dbReference type="EMBL" id="RMI47360.1"/>
    </source>
</evidence>
<sequence length="68" mass="6635">MASFLARLALTAGVTLTIAALVGTTPSSASAPDDITMLQCVQGGGRPIGPPGATACWGGTYSGQKVIG</sequence>
<evidence type="ECO:0000313" key="3">
    <source>
        <dbReference type="Proteomes" id="UP000282674"/>
    </source>
</evidence>
<proteinExistence type="predicted"/>
<gene>
    <name evidence="2" type="ORF">EBO15_02240</name>
</gene>
<keyword evidence="1" id="KW-0732">Signal</keyword>
<keyword evidence="3" id="KW-1185">Reference proteome</keyword>
<dbReference type="OrthoDB" id="10005369at2"/>
<dbReference type="RefSeq" id="WP_122192594.1">
    <property type="nucleotide sequence ID" value="NZ_JBHSKC010000002.1"/>
</dbReference>
<feature type="chain" id="PRO_5038371223" evidence="1">
    <location>
        <begin position="32"/>
        <end position="68"/>
    </location>
</feature>
<dbReference type="AlphaFoldDB" id="A0A3M2MED3"/>
<comment type="caution">
    <text evidence="2">The sequence shown here is derived from an EMBL/GenBank/DDBJ whole genome shotgun (WGS) entry which is preliminary data.</text>
</comment>
<name>A0A3M2MED3_9ACTN</name>
<feature type="signal peptide" evidence="1">
    <location>
        <begin position="1"/>
        <end position="31"/>
    </location>
</feature>